<name>A0A0E9QA28_ANGAN</name>
<evidence type="ECO:0000313" key="1">
    <source>
        <dbReference type="EMBL" id="JAH13195.1"/>
    </source>
</evidence>
<protein>
    <submittedName>
        <fullName evidence="1">Uncharacterized protein</fullName>
    </submittedName>
</protein>
<reference evidence="1" key="2">
    <citation type="journal article" date="2015" name="Fish Shellfish Immunol.">
        <title>Early steps in the European eel (Anguilla anguilla)-Vibrio vulnificus interaction in the gills: Role of the RtxA13 toxin.</title>
        <authorList>
            <person name="Callol A."/>
            <person name="Pajuelo D."/>
            <person name="Ebbesson L."/>
            <person name="Teles M."/>
            <person name="MacKenzie S."/>
            <person name="Amaro C."/>
        </authorList>
    </citation>
    <scope>NUCLEOTIDE SEQUENCE</scope>
</reference>
<accession>A0A0E9QA28</accession>
<dbReference type="AlphaFoldDB" id="A0A0E9QA28"/>
<dbReference type="EMBL" id="GBXM01095382">
    <property type="protein sequence ID" value="JAH13195.1"/>
    <property type="molecule type" value="Transcribed_RNA"/>
</dbReference>
<sequence length="27" mass="3546">MTNEIWWRYSHDLGMYGCFWIRLTRFY</sequence>
<organism evidence="1">
    <name type="scientific">Anguilla anguilla</name>
    <name type="common">European freshwater eel</name>
    <name type="synonym">Muraena anguilla</name>
    <dbReference type="NCBI Taxonomy" id="7936"/>
    <lineage>
        <taxon>Eukaryota</taxon>
        <taxon>Metazoa</taxon>
        <taxon>Chordata</taxon>
        <taxon>Craniata</taxon>
        <taxon>Vertebrata</taxon>
        <taxon>Euteleostomi</taxon>
        <taxon>Actinopterygii</taxon>
        <taxon>Neopterygii</taxon>
        <taxon>Teleostei</taxon>
        <taxon>Anguilliformes</taxon>
        <taxon>Anguillidae</taxon>
        <taxon>Anguilla</taxon>
    </lineage>
</organism>
<reference evidence="1" key="1">
    <citation type="submission" date="2014-11" db="EMBL/GenBank/DDBJ databases">
        <authorList>
            <person name="Amaro Gonzalez C."/>
        </authorList>
    </citation>
    <scope>NUCLEOTIDE SEQUENCE</scope>
</reference>
<proteinExistence type="predicted"/>